<dbReference type="Proteomes" id="UP001325680">
    <property type="component" value="Chromosome"/>
</dbReference>
<evidence type="ECO:0000256" key="1">
    <source>
        <dbReference type="SAM" id="SignalP"/>
    </source>
</evidence>
<feature type="signal peptide" evidence="1">
    <location>
        <begin position="1"/>
        <end position="24"/>
    </location>
</feature>
<organism evidence="2 3">
    <name type="scientific">Niabella yanshanensis</name>
    <dbReference type="NCBI Taxonomy" id="577386"/>
    <lineage>
        <taxon>Bacteria</taxon>
        <taxon>Pseudomonadati</taxon>
        <taxon>Bacteroidota</taxon>
        <taxon>Chitinophagia</taxon>
        <taxon>Chitinophagales</taxon>
        <taxon>Chitinophagaceae</taxon>
        <taxon>Niabella</taxon>
    </lineage>
</organism>
<name>A0ABZ0WAQ7_9BACT</name>
<dbReference type="EMBL" id="CP139960">
    <property type="protein sequence ID" value="WQD40373.1"/>
    <property type="molecule type" value="Genomic_DNA"/>
</dbReference>
<evidence type="ECO:0000313" key="2">
    <source>
        <dbReference type="EMBL" id="WQD40373.1"/>
    </source>
</evidence>
<keyword evidence="1" id="KW-0732">Signal</keyword>
<protein>
    <submittedName>
        <fullName evidence="2">Uncharacterized protein</fullName>
    </submittedName>
</protein>
<accession>A0ABZ0WAQ7</accession>
<reference evidence="2 3" key="1">
    <citation type="submission" date="2023-12" db="EMBL/GenBank/DDBJ databases">
        <title>Genome sequencing and assembly of bacterial species from a model synthetic community.</title>
        <authorList>
            <person name="Hogle S.L."/>
        </authorList>
    </citation>
    <scope>NUCLEOTIDE SEQUENCE [LARGE SCALE GENOMIC DNA]</scope>
    <source>
        <strain evidence="2 3">HAMBI_3031</strain>
    </source>
</reference>
<keyword evidence="3" id="KW-1185">Reference proteome</keyword>
<proteinExistence type="predicted"/>
<evidence type="ECO:0000313" key="3">
    <source>
        <dbReference type="Proteomes" id="UP001325680"/>
    </source>
</evidence>
<feature type="chain" id="PRO_5046252290" evidence="1">
    <location>
        <begin position="25"/>
        <end position="137"/>
    </location>
</feature>
<dbReference type="RefSeq" id="WP_114792070.1">
    <property type="nucleotide sequence ID" value="NZ_CP139960.1"/>
</dbReference>
<sequence>MKSYLSKSKVVLLALLAIVGTTLAASALTAKFNDNTSKAGISYLGVQDNLSVYRLALKNKTNETYFVSISNVAGDVIFCDEVNGAAIVRNYQFDNKIYNTADNLTFTVSDLKGKTVGVYEVNRAQKTAYSVDSTQIK</sequence>
<gene>
    <name evidence="2" type="ORF">U0035_09470</name>
</gene>